<keyword evidence="1" id="KW-1133">Transmembrane helix</keyword>
<organism evidence="2 3">
    <name type="scientific">Plasmodium vinckei petteri</name>
    <dbReference type="NCBI Taxonomy" id="138298"/>
    <lineage>
        <taxon>Eukaryota</taxon>
        <taxon>Sar</taxon>
        <taxon>Alveolata</taxon>
        <taxon>Apicomplexa</taxon>
        <taxon>Aconoidasida</taxon>
        <taxon>Haemosporida</taxon>
        <taxon>Plasmodiidae</taxon>
        <taxon>Plasmodium</taxon>
        <taxon>Plasmodium (Vinckeia)</taxon>
    </lineage>
</organism>
<feature type="transmembrane region" description="Helical" evidence="1">
    <location>
        <begin position="378"/>
        <end position="405"/>
    </location>
</feature>
<dbReference type="EMBL" id="KI965400">
    <property type="protein sequence ID" value="EUD71733.1"/>
    <property type="molecule type" value="Genomic_DNA"/>
</dbReference>
<keyword evidence="1" id="KW-0472">Membrane</keyword>
<proteinExistence type="predicted"/>
<reference evidence="2 3" key="1">
    <citation type="submission" date="2013-02" db="EMBL/GenBank/DDBJ databases">
        <title>The Genome Sequence of Plasmodium vinckei petteri CR.</title>
        <authorList>
            <consortium name="The Broad Institute Genome Sequencing Platform"/>
            <consortium name="The Broad Institute Genome Sequencing Center for Infectious Disease"/>
            <person name="Neafsey D."/>
            <person name="Cheeseman I."/>
            <person name="Volkman S."/>
            <person name="Adams J."/>
            <person name="Walker B."/>
            <person name="Young S.K."/>
            <person name="Zeng Q."/>
            <person name="Gargeya S."/>
            <person name="Fitzgerald M."/>
            <person name="Haas B."/>
            <person name="Abouelleil A."/>
            <person name="Alvarado L."/>
            <person name="Arachchi H.M."/>
            <person name="Berlin A.M."/>
            <person name="Chapman S.B."/>
            <person name="Dewar J."/>
            <person name="Goldberg J."/>
            <person name="Griggs A."/>
            <person name="Gujja S."/>
            <person name="Hansen M."/>
            <person name="Howarth C."/>
            <person name="Imamovic A."/>
            <person name="Larimer J."/>
            <person name="McCowan C."/>
            <person name="Murphy C."/>
            <person name="Neiman D."/>
            <person name="Pearson M."/>
            <person name="Priest M."/>
            <person name="Roberts A."/>
            <person name="Saif S."/>
            <person name="Shea T."/>
            <person name="Sisk P."/>
            <person name="Sykes S."/>
            <person name="Wortman J."/>
            <person name="Nusbaum C."/>
            <person name="Birren B."/>
        </authorList>
    </citation>
    <scope>NUCLEOTIDE SEQUENCE [LARGE SCALE GENOMIC DNA]</scope>
    <source>
        <strain evidence="2 3">CR</strain>
    </source>
</reference>
<feature type="transmembrane region" description="Helical" evidence="1">
    <location>
        <begin position="411"/>
        <end position="429"/>
    </location>
</feature>
<feature type="transmembrane region" description="Helical" evidence="1">
    <location>
        <begin position="590"/>
        <end position="612"/>
    </location>
</feature>
<gene>
    <name evidence="2" type="ORF">YYG_03150</name>
</gene>
<accession>W7AKF7</accession>
<keyword evidence="1" id="KW-0812">Transmembrane</keyword>
<sequence length="897" mass="109343">MKLHWVIRKRMTTAIANNDRISNPFLIKLYLYNVSRINIDTYMNILNLYNWNEDYKNEKNILNRNDYNNPQFFLYKYFHYLSQYNNGKKKKLIQLLTFLYSKNLREYYDKKNNFYNSFIHINNFFFTQLGYLHQKTDISYLNKVEQKEIGKQKEESYDKIKQNEIGKQKEENYDKIKQNEMNIVRYKYSLYTDIFLYALDFYIYHLSKNYNFLNIEQLNILAEIFANINISPNNHNLCVNEIKNYNEKEMLENSFSDKVAHTVSNDSNLYEIDINNKICLFYVYISKSIIRQTYSYIVSNCRENTKKELKDLISNNVYNCKNILDCLLNKHKKNTDEQFAQYITLKKKYNKKDLNINVLKKYLNSIKYLNIINIKKDFYIICYLYFSSYLFNKSIYYSSLIFYLLQKYNLQYTYIFNILLIKFTLFFLNKKTFSDYNDKVICDSINKYIDTILVLKIKEEGKKNGNCMNEMNNNIFTHTNEKSKNDKSIPYDNQSDPYIDIYKREYKDNLNIYKYIHKNCNTNFLTYFEYSVLSLFKYLYYNIEWCRTKEKNKSTHNKETYVAENNFSKKNKIFINKKYKKFNSYLPENLLSNIILLSIYVQNCLPLLFSYMQNMKKINKLKLVANVKKKKKYRTYHTIEKNNKIYLNSLLPTRKETHNIFVYNKYVKENAREIIPFYKFLFHIYNIFRELIILNNDENYAKINKENIEYSNNVRKEKKNEEEYNIYCNIKKNKKNKIQTSITHYYISSNLKKINHNKKLYNEKNILTFFCDIYFDNNIIEVDGPKHFFIYYSINNNENNYFTSFIKKNKEIFYYNYIFPLFFNQNINTLNLDNNCDTKIYHIYNDKSIKKNFFLYIYGYNIKHINYDNKNITEYKYLYELLFKTNSQLHATSSGIV</sequence>
<dbReference type="Proteomes" id="UP000030659">
    <property type="component" value="Unassembled WGS sequence"/>
</dbReference>
<dbReference type="AlphaFoldDB" id="W7AKF7"/>
<name>W7AKF7_PLAVN</name>
<protein>
    <submittedName>
        <fullName evidence="2">Uncharacterized protein</fullName>
    </submittedName>
</protein>
<evidence type="ECO:0000256" key="1">
    <source>
        <dbReference type="SAM" id="Phobius"/>
    </source>
</evidence>
<evidence type="ECO:0000313" key="2">
    <source>
        <dbReference type="EMBL" id="EUD71733.1"/>
    </source>
</evidence>
<evidence type="ECO:0000313" key="3">
    <source>
        <dbReference type="Proteomes" id="UP000030659"/>
    </source>
</evidence>